<proteinExistence type="predicted"/>
<sequence>MGEVSLVTAQLGVGPASCRPRARRGCYQAAAWVLPEDDLVLTSGRFVWIHICNANGLPRGVAWHPLGTRDVFTANRDTKTQSALSQQVLHPCAKRVAWQQGS</sequence>
<reference evidence="1" key="1">
    <citation type="submission" date="2021-09" db="EMBL/GenBank/DDBJ databases">
        <title>The genome of Mauremys mutica provides insights into the evolution of semi-aquatic lifestyle.</title>
        <authorList>
            <person name="Gong S."/>
            <person name="Gao Y."/>
        </authorList>
    </citation>
    <scope>NUCLEOTIDE SEQUENCE</scope>
    <source>
        <strain evidence="1">MM-2020</strain>
        <tissue evidence="1">Muscle</tissue>
    </source>
</reference>
<name>A0A9D4AWB4_9SAUR</name>
<protein>
    <submittedName>
        <fullName evidence="1">Uncharacterized protein</fullName>
    </submittedName>
</protein>
<comment type="caution">
    <text evidence="1">The sequence shown here is derived from an EMBL/GenBank/DDBJ whole genome shotgun (WGS) entry which is preliminary data.</text>
</comment>
<organism evidence="1 2">
    <name type="scientific">Mauremys mutica</name>
    <name type="common">yellowpond turtle</name>
    <dbReference type="NCBI Taxonomy" id="74926"/>
    <lineage>
        <taxon>Eukaryota</taxon>
        <taxon>Metazoa</taxon>
        <taxon>Chordata</taxon>
        <taxon>Craniata</taxon>
        <taxon>Vertebrata</taxon>
        <taxon>Euteleostomi</taxon>
        <taxon>Archelosauria</taxon>
        <taxon>Testudinata</taxon>
        <taxon>Testudines</taxon>
        <taxon>Cryptodira</taxon>
        <taxon>Durocryptodira</taxon>
        <taxon>Testudinoidea</taxon>
        <taxon>Geoemydidae</taxon>
        <taxon>Geoemydinae</taxon>
        <taxon>Mauremys</taxon>
    </lineage>
</organism>
<dbReference type="EMBL" id="JAHDVG010000473">
    <property type="protein sequence ID" value="KAH1178782.1"/>
    <property type="molecule type" value="Genomic_DNA"/>
</dbReference>
<keyword evidence="2" id="KW-1185">Reference proteome</keyword>
<evidence type="ECO:0000313" key="2">
    <source>
        <dbReference type="Proteomes" id="UP000827986"/>
    </source>
</evidence>
<accession>A0A9D4AWB4</accession>
<dbReference type="AlphaFoldDB" id="A0A9D4AWB4"/>
<evidence type="ECO:0000313" key="1">
    <source>
        <dbReference type="EMBL" id="KAH1178782.1"/>
    </source>
</evidence>
<gene>
    <name evidence="1" type="ORF">KIL84_000113</name>
</gene>
<dbReference type="Proteomes" id="UP000827986">
    <property type="component" value="Unassembled WGS sequence"/>
</dbReference>